<comment type="caution">
    <text evidence="5">The sequence shown here is derived from an EMBL/GenBank/DDBJ whole genome shotgun (WGS) entry which is preliminary data.</text>
</comment>
<dbReference type="Proteomes" id="UP001375743">
    <property type="component" value="Unassembled WGS sequence"/>
</dbReference>
<dbReference type="InterPro" id="IPR036390">
    <property type="entry name" value="WH_DNA-bd_sf"/>
</dbReference>
<dbReference type="PRINTS" id="PR00598">
    <property type="entry name" value="HTHMARR"/>
</dbReference>
<sequence>MASPNPLFLREEELDRGLELLYFVGHQLNLDAQALRAQGAIDEIDHHTLFLIERQPGITLAELSAVLGVSKQTLSRHLKRLAESGLIDQETTTQDRRKRPLRLTDKAAALLAEIKALQKRRLRLAFKSAGATAVEGFQRVLLDLLGEPRRDLLRRLTAGMRTR</sequence>
<dbReference type="SUPFAM" id="SSF46785">
    <property type="entry name" value="Winged helix' DNA-binding domain"/>
    <property type="match status" value="1"/>
</dbReference>
<dbReference type="InterPro" id="IPR011991">
    <property type="entry name" value="ArsR-like_HTH"/>
</dbReference>
<evidence type="ECO:0000256" key="1">
    <source>
        <dbReference type="ARBA" id="ARBA00023015"/>
    </source>
</evidence>
<dbReference type="CDD" id="cd00090">
    <property type="entry name" value="HTH_ARSR"/>
    <property type="match status" value="1"/>
</dbReference>
<gene>
    <name evidence="5" type="ORF">U1T56_06115</name>
</gene>
<reference evidence="5 6" key="1">
    <citation type="submission" date="2024-01" db="EMBL/GenBank/DDBJ databases">
        <title>Multi-omics insights into the function and evolution of sodium benzoate biodegradation pathways in Benzoatithermus flavus gen. nov., sp. nov. from hot spring.</title>
        <authorList>
            <person name="Hu C.-J."/>
            <person name="Li W.-J."/>
        </authorList>
    </citation>
    <scope>NUCLEOTIDE SEQUENCE [LARGE SCALE GENOMIC DNA]</scope>
    <source>
        <strain evidence="5 6">SYSU G07066</strain>
    </source>
</reference>
<dbReference type="PRINTS" id="PR00033">
    <property type="entry name" value="HTHASNC"/>
</dbReference>
<dbReference type="InterPro" id="IPR023187">
    <property type="entry name" value="Tscrpt_reg_MarR-type_CS"/>
</dbReference>
<keyword evidence="3" id="KW-0804">Transcription</keyword>
<dbReference type="SMART" id="SM00419">
    <property type="entry name" value="HTH_CRP"/>
    <property type="match status" value="1"/>
</dbReference>
<dbReference type="PANTHER" id="PTHR42756:SF1">
    <property type="entry name" value="TRANSCRIPTIONAL REPRESSOR OF EMRAB OPERON"/>
    <property type="match status" value="1"/>
</dbReference>
<dbReference type="InterPro" id="IPR000835">
    <property type="entry name" value="HTH_MarR-typ"/>
</dbReference>
<proteinExistence type="predicted"/>
<dbReference type="InterPro" id="IPR000485">
    <property type="entry name" value="AsnC-type_HTH_dom"/>
</dbReference>
<dbReference type="InterPro" id="IPR036388">
    <property type="entry name" value="WH-like_DNA-bd_sf"/>
</dbReference>
<dbReference type="Gene3D" id="1.10.10.10">
    <property type="entry name" value="Winged helix-like DNA-binding domain superfamily/Winged helix DNA-binding domain"/>
    <property type="match status" value="1"/>
</dbReference>
<evidence type="ECO:0000313" key="6">
    <source>
        <dbReference type="Proteomes" id="UP001375743"/>
    </source>
</evidence>
<evidence type="ECO:0000256" key="2">
    <source>
        <dbReference type="ARBA" id="ARBA00023125"/>
    </source>
</evidence>
<evidence type="ECO:0000313" key="5">
    <source>
        <dbReference type="EMBL" id="MEK0082716.1"/>
    </source>
</evidence>
<dbReference type="EMBL" id="JBBLZC010000004">
    <property type="protein sequence ID" value="MEK0082716.1"/>
    <property type="molecule type" value="Genomic_DNA"/>
</dbReference>
<dbReference type="PANTHER" id="PTHR42756">
    <property type="entry name" value="TRANSCRIPTIONAL REGULATOR, MARR"/>
    <property type="match status" value="1"/>
</dbReference>
<name>A0ABU8XNE8_9PROT</name>
<keyword evidence="6" id="KW-1185">Reference proteome</keyword>
<accession>A0ABU8XNE8</accession>
<evidence type="ECO:0000256" key="3">
    <source>
        <dbReference type="ARBA" id="ARBA00023163"/>
    </source>
</evidence>
<organism evidence="5 6">
    <name type="scientific">Benzoatithermus flavus</name>
    <dbReference type="NCBI Taxonomy" id="3108223"/>
    <lineage>
        <taxon>Bacteria</taxon>
        <taxon>Pseudomonadati</taxon>
        <taxon>Pseudomonadota</taxon>
        <taxon>Alphaproteobacteria</taxon>
        <taxon>Geminicoccales</taxon>
        <taxon>Geminicoccaceae</taxon>
        <taxon>Benzoatithermus</taxon>
    </lineage>
</organism>
<dbReference type="RefSeq" id="WP_418158560.1">
    <property type="nucleotide sequence ID" value="NZ_JBBLZC010000004.1"/>
</dbReference>
<dbReference type="InterPro" id="IPR012318">
    <property type="entry name" value="HTH_CRP"/>
</dbReference>
<keyword evidence="2" id="KW-0238">DNA-binding</keyword>
<protein>
    <submittedName>
        <fullName evidence="5">MarR family transcriptional regulator</fullName>
    </submittedName>
</protein>
<feature type="domain" description="HTH marR-type" evidence="4">
    <location>
        <begin position="14"/>
        <end position="146"/>
    </location>
</feature>
<dbReference type="SMART" id="SM00347">
    <property type="entry name" value="HTH_MARR"/>
    <property type="match status" value="1"/>
</dbReference>
<keyword evidence="1" id="KW-0805">Transcription regulation</keyword>
<evidence type="ECO:0000259" key="4">
    <source>
        <dbReference type="PROSITE" id="PS50995"/>
    </source>
</evidence>
<dbReference type="PROSITE" id="PS01117">
    <property type="entry name" value="HTH_MARR_1"/>
    <property type="match status" value="1"/>
</dbReference>
<dbReference type="PROSITE" id="PS50995">
    <property type="entry name" value="HTH_MARR_2"/>
    <property type="match status" value="1"/>
</dbReference>
<dbReference type="Pfam" id="PF12802">
    <property type="entry name" value="MarR_2"/>
    <property type="match status" value="1"/>
</dbReference>